<dbReference type="GO" id="GO:0035438">
    <property type="term" value="F:cyclic-di-GMP binding"/>
    <property type="evidence" value="ECO:0007669"/>
    <property type="project" value="InterPro"/>
</dbReference>
<dbReference type="InterPro" id="IPR009875">
    <property type="entry name" value="PilZ_domain"/>
</dbReference>
<feature type="domain" description="PilZ" evidence="1">
    <location>
        <begin position="7"/>
        <end position="113"/>
    </location>
</feature>
<evidence type="ECO:0000313" key="3">
    <source>
        <dbReference type="Proteomes" id="UP000287502"/>
    </source>
</evidence>
<dbReference type="EMBL" id="CP035108">
    <property type="protein sequence ID" value="QAR32257.1"/>
    <property type="molecule type" value="Genomic_DNA"/>
</dbReference>
<name>A0A410JVM6_9BACT</name>
<dbReference type="RefSeq" id="WP_128465544.1">
    <property type="nucleotide sequence ID" value="NZ_CP035108.1"/>
</dbReference>
<sequence>MYKKKQERRRHKRYSGVPLKLYLKKDGEYTFIELLDISIGGFLSNTGISFEIYDDYEAKIQFPNHGVKDVIHAHAVVWRIEANKDEISAKKRFVAFQFTKISDVDKHLIDEFLKDYEENVPYK</sequence>
<dbReference type="Gene3D" id="2.40.10.220">
    <property type="entry name" value="predicted glycosyltransferase like domains"/>
    <property type="match status" value="1"/>
</dbReference>
<dbReference type="KEGG" id="gtl:EP073_02245"/>
<gene>
    <name evidence="2" type="ORF">EP073_02245</name>
</gene>
<dbReference type="OrthoDB" id="9799516at2"/>
<organism evidence="2 3">
    <name type="scientific">Geovibrio thiophilus</name>
    <dbReference type="NCBI Taxonomy" id="139438"/>
    <lineage>
        <taxon>Bacteria</taxon>
        <taxon>Pseudomonadati</taxon>
        <taxon>Deferribacterota</taxon>
        <taxon>Deferribacteres</taxon>
        <taxon>Deferribacterales</taxon>
        <taxon>Geovibrionaceae</taxon>
        <taxon>Geovibrio</taxon>
    </lineage>
</organism>
<protein>
    <submittedName>
        <fullName evidence="2">PilZ domain-containing protein</fullName>
    </submittedName>
</protein>
<reference evidence="2 3" key="1">
    <citation type="submission" date="2019-01" db="EMBL/GenBank/DDBJ databases">
        <title>Geovibrio thiophilus DSM 11263, complete genome.</title>
        <authorList>
            <person name="Spring S."/>
            <person name="Bunk B."/>
            <person name="Sproer C."/>
        </authorList>
    </citation>
    <scope>NUCLEOTIDE SEQUENCE [LARGE SCALE GENOMIC DNA]</scope>
    <source>
        <strain evidence="2 3">DSM 11263</strain>
    </source>
</reference>
<keyword evidence="3" id="KW-1185">Reference proteome</keyword>
<proteinExistence type="predicted"/>
<dbReference type="Proteomes" id="UP000287502">
    <property type="component" value="Chromosome"/>
</dbReference>
<evidence type="ECO:0000259" key="1">
    <source>
        <dbReference type="Pfam" id="PF07238"/>
    </source>
</evidence>
<evidence type="ECO:0000313" key="2">
    <source>
        <dbReference type="EMBL" id="QAR32257.1"/>
    </source>
</evidence>
<accession>A0A410JVM6</accession>
<dbReference type="SUPFAM" id="SSF141371">
    <property type="entry name" value="PilZ domain-like"/>
    <property type="match status" value="1"/>
</dbReference>
<dbReference type="AlphaFoldDB" id="A0A410JVM6"/>
<dbReference type="Pfam" id="PF07238">
    <property type="entry name" value="PilZ"/>
    <property type="match status" value="1"/>
</dbReference>